<dbReference type="Gene3D" id="3.30.2310.20">
    <property type="entry name" value="RelE-like"/>
    <property type="match status" value="1"/>
</dbReference>
<evidence type="ECO:0000313" key="3">
    <source>
        <dbReference type="Proteomes" id="UP000318437"/>
    </source>
</evidence>
<dbReference type="EMBL" id="SJPS01000004">
    <property type="protein sequence ID" value="TWU25581.1"/>
    <property type="molecule type" value="Genomic_DNA"/>
</dbReference>
<keyword evidence="1" id="KW-1277">Toxin-antitoxin system</keyword>
<dbReference type="InterPro" id="IPR035093">
    <property type="entry name" value="RelE/ParE_toxin_dom_sf"/>
</dbReference>
<accession>A0A5C6CQ89</accession>
<evidence type="ECO:0000313" key="2">
    <source>
        <dbReference type="EMBL" id="TWU25581.1"/>
    </source>
</evidence>
<dbReference type="Pfam" id="PF05016">
    <property type="entry name" value="ParE_toxin"/>
    <property type="match status" value="1"/>
</dbReference>
<sequence>MKHRVRLTDEAQRQIETISDFIAIDSTPNANRWLKNLQKRIESLCNSPESHAVLYSAEVAGF</sequence>
<name>A0A5C6CQ89_9BACT</name>
<keyword evidence="3" id="KW-1185">Reference proteome</keyword>
<evidence type="ECO:0000256" key="1">
    <source>
        <dbReference type="ARBA" id="ARBA00022649"/>
    </source>
</evidence>
<dbReference type="AlphaFoldDB" id="A0A5C6CQ89"/>
<dbReference type="InterPro" id="IPR007712">
    <property type="entry name" value="RelE/ParE_toxin"/>
</dbReference>
<gene>
    <name evidence="2" type="ORF">Pla144_27880</name>
</gene>
<proteinExistence type="predicted"/>
<dbReference type="OrthoDB" id="285131at2"/>
<dbReference type="RefSeq" id="WP_146451178.1">
    <property type="nucleotide sequence ID" value="NZ_SJPS01000004.1"/>
</dbReference>
<organism evidence="2 3">
    <name type="scientific">Bythopirellula polymerisocia</name>
    <dbReference type="NCBI Taxonomy" id="2528003"/>
    <lineage>
        <taxon>Bacteria</taxon>
        <taxon>Pseudomonadati</taxon>
        <taxon>Planctomycetota</taxon>
        <taxon>Planctomycetia</taxon>
        <taxon>Pirellulales</taxon>
        <taxon>Lacipirellulaceae</taxon>
        <taxon>Bythopirellula</taxon>
    </lineage>
</organism>
<dbReference type="Proteomes" id="UP000318437">
    <property type="component" value="Unassembled WGS sequence"/>
</dbReference>
<protein>
    <submittedName>
        <fullName evidence="2">Plasmid stabilization system protein</fullName>
    </submittedName>
</protein>
<comment type="caution">
    <text evidence="2">The sequence shown here is derived from an EMBL/GenBank/DDBJ whole genome shotgun (WGS) entry which is preliminary data.</text>
</comment>
<reference evidence="2 3" key="1">
    <citation type="submission" date="2019-02" db="EMBL/GenBank/DDBJ databases">
        <title>Deep-cultivation of Planctomycetes and their phenomic and genomic characterization uncovers novel biology.</title>
        <authorList>
            <person name="Wiegand S."/>
            <person name="Jogler M."/>
            <person name="Boedeker C."/>
            <person name="Pinto D."/>
            <person name="Vollmers J."/>
            <person name="Rivas-Marin E."/>
            <person name="Kohn T."/>
            <person name="Peeters S.H."/>
            <person name="Heuer A."/>
            <person name="Rast P."/>
            <person name="Oberbeckmann S."/>
            <person name="Bunk B."/>
            <person name="Jeske O."/>
            <person name="Meyerdierks A."/>
            <person name="Storesund J.E."/>
            <person name="Kallscheuer N."/>
            <person name="Luecker S."/>
            <person name="Lage O.M."/>
            <person name="Pohl T."/>
            <person name="Merkel B.J."/>
            <person name="Hornburger P."/>
            <person name="Mueller R.-W."/>
            <person name="Bruemmer F."/>
            <person name="Labrenz M."/>
            <person name="Spormann A.M."/>
            <person name="Op Den Camp H."/>
            <person name="Overmann J."/>
            <person name="Amann R."/>
            <person name="Jetten M.S.M."/>
            <person name="Mascher T."/>
            <person name="Medema M.H."/>
            <person name="Devos D.P."/>
            <person name="Kaster A.-K."/>
            <person name="Ovreas L."/>
            <person name="Rohde M."/>
            <person name="Galperin M.Y."/>
            <person name="Jogler C."/>
        </authorList>
    </citation>
    <scope>NUCLEOTIDE SEQUENCE [LARGE SCALE GENOMIC DNA]</scope>
    <source>
        <strain evidence="2 3">Pla144</strain>
    </source>
</reference>